<name>A0A370NC85_9BURK</name>
<evidence type="ECO:0000313" key="2">
    <source>
        <dbReference type="Proteomes" id="UP000254875"/>
    </source>
</evidence>
<reference evidence="2" key="1">
    <citation type="submission" date="2018-05" db="EMBL/GenBank/DDBJ databases">
        <authorList>
            <person name="Feng T."/>
        </authorList>
    </citation>
    <scope>NUCLEOTIDE SEQUENCE [LARGE SCALE GENOMIC DNA]</scope>
    <source>
        <strain evidence="2">S27</strain>
    </source>
</reference>
<dbReference type="PANTHER" id="PTHR40128:SF1">
    <property type="entry name" value="PHYTANOYL-COA HYDROXYLASE"/>
    <property type="match status" value="1"/>
</dbReference>
<proteinExistence type="predicted"/>
<dbReference type="GO" id="GO:0016706">
    <property type="term" value="F:2-oxoglutarate-dependent dioxygenase activity"/>
    <property type="evidence" value="ECO:0007669"/>
    <property type="project" value="UniProtKB-ARBA"/>
</dbReference>
<gene>
    <name evidence="1" type="ORF">DLM46_10005</name>
</gene>
<dbReference type="Gene3D" id="2.60.120.620">
    <property type="entry name" value="q2cbj1_9rhob like domain"/>
    <property type="match status" value="1"/>
</dbReference>
<keyword evidence="1" id="KW-0223">Dioxygenase</keyword>
<dbReference type="SUPFAM" id="SSF51197">
    <property type="entry name" value="Clavaminate synthase-like"/>
    <property type="match status" value="1"/>
</dbReference>
<dbReference type="Pfam" id="PF05721">
    <property type="entry name" value="PhyH"/>
    <property type="match status" value="1"/>
</dbReference>
<accession>A0A370NC85</accession>
<evidence type="ECO:0000313" key="1">
    <source>
        <dbReference type="EMBL" id="RDK03203.1"/>
    </source>
</evidence>
<dbReference type="Proteomes" id="UP000254875">
    <property type="component" value="Unassembled WGS sequence"/>
</dbReference>
<dbReference type="EMBL" id="QHKS01000005">
    <property type="protein sequence ID" value="RDK03203.1"/>
    <property type="molecule type" value="Genomic_DNA"/>
</dbReference>
<sequence length="322" mass="36387">MELLFRGKKLDLSSGKFGSMRSSNDILNHLEAQKQRMKEDGYLLFRKLIPEHTVLEARREIMLKYAVVGEIDSINYDVMDAIQQMPSFIDQINLLAFTESIRTGKAYNDVIMSANLIGFFERFLGGKVATFDFKWPRFVRPGEGTGIHSDIVYIGRGTKNLWSAWIPIGGVALEEGPLIILEGSHLSTKLDRYWAADADRDKIGWLSDDPLSIQEELGGRWLTTEFGAGDVICFDTRLVHGSLDNVSPKRRCRLTSDTRYQLARDPLDDRWNGDISNPHGGRQKAFVPGIMKATGNEEFEEEWKPVDERGRLASSLLGEESV</sequence>
<dbReference type="AlphaFoldDB" id="A0A370NC85"/>
<organism evidence="1 2">
    <name type="scientific">Paraburkholderia lacunae</name>
    <dbReference type="NCBI Taxonomy" id="2211104"/>
    <lineage>
        <taxon>Bacteria</taxon>
        <taxon>Pseudomonadati</taxon>
        <taxon>Pseudomonadota</taxon>
        <taxon>Betaproteobacteria</taxon>
        <taxon>Burkholderiales</taxon>
        <taxon>Burkholderiaceae</taxon>
        <taxon>Paraburkholderia</taxon>
    </lineage>
</organism>
<keyword evidence="1" id="KW-0560">Oxidoreductase</keyword>
<comment type="caution">
    <text evidence="1">The sequence shown here is derived from an EMBL/GenBank/DDBJ whole genome shotgun (WGS) entry which is preliminary data.</text>
</comment>
<dbReference type="RefSeq" id="WP_115100595.1">
    <property type="nucleotide sequence ID" value="NZ_QHKS01000005.1"/>
</dbReference>
<dbReference type="PANTHER" id="PTHR40128">
    <property type="entry name" value="EXPRESSED PROTEIN"/>
    <property type="match status" value="1"/>
</dbReference>
<keyword evidence="2" id="KW-1185">Reference proteome</keyword>
<dbReference type="OrthoDB" id="9791262at2"/>
<protein>
    <submittedName>
        <fullName evidence="1">Phytanoyl-CoA dioxygenase</fullName>
    </submittedName>
</protein>
<dbReference type="InterPro" id="IPR008775">
    <property type="entry name" value="Phytyl_CoA_dOase-like"/>
</dbReference>